<sequence length="301" mass="33678">MVFLSLSGAEQRTAQDQESRAIPVQISPLQNALGQILVDQDYKEENQSIPWPEVVPLIGALIKAVVVEVYHADVSYVARTPFDSTGESIEKFIARLESRLESDFPTSPPFTIHHLTETLLLKSPGFEPTRGLKTRLHEFKKTIRNTVTNDETVIEADNNYYQSGNVSTETHENEVSALKYLRALERSILVQTSIEEINQHLAEYGSRNTTESNAELPPEESSSIQMSPIGWIDEMRALAAQDATTEASPKRLVSEPEDDRLVKRTKNERDQEDENTNAETGKQKDDSEGESDISTGDMSVD</sequence>
<evidence type="ECO:0000313" key="2">
    <source>
        <dbReference type="EMBL" id="KAH3663130.1"/>
    </source>
</evidence>
<evidence type="ECO:0000313" key="3">
    <source>
        <dbReference type="Proteomes" id="UP000788993"/>
    </source>
</evidence>
<evidence type="ECO:0000256" key="1">
    <source>
        <dbReference type="SAM" id="MobiDB-lite"/>
    </source>
</evidence>
<keyword evidence="3" id="KW-1185">Reference proteome</keyword>
<feature type="region of interest" description="Disordered" evidence="1">
    <location>
        <begin position="205"/>
        <end position="225"/>
    </location>
</feature>
<accession>A0A9P8P110</accession>
<dbReference type="EMBL" id="JAEUBD010001266">
    <property type="protein sequence ID" value="KAH3663130.1"/>
    <property type="molecule type" value="Genomic_DNA"/>
</dbReference>
<gene>
    <name evidence="2" type="ORF">OGATHE_004706</name>
</gene>
<protein>
    <submittedName>
        <fullName evidence="2">Uncharacterized protein</fullName>
    </submittedName>
</protein>
<name>A0A9P8P110_9ASCO</name>
<dbReference type="Proteomes" id="UP000788993">
    <property type="component" value="Unassembled WGS sequence"/>
</dbReference>
<comment type="caution">
    <text evidence="2">The sequence shown here is derived from an EMBL/GenBank/DDBJ whole genome shotgun (WGS) entry which is preliminary data.</text>
</comment>
<feature type="region of interest" description="Disordered" evidence="1">
    <location>
        <begin position="240"/>
        <end position="301"/>
    </location>
</feature>
<reference evidence="2" key="1">
    <citation type="journal article" date="2021" name="Open Biol.">
        <title>Shared evolutionary footprints suggest mitochondrial oxidative damage underlies multiple complex I losses in fungi.</title>
        <authorList>
            <person name="Schikora-Tamarit M.A."/>
            <person name="Marcet-Houben M."/>
            <person name="Nosek J."/>
            <person name="Gabaldon T."/>
        </authorList>
    </citation>
    <scope>NUCLEOTIDE SEQUENCE</scope>
    <source>
        <strain evidence="2">NCAIM Y.01608</strain>
    </source>
</reference>
<proteinExistence type="predicted"/>
<reference evidence="2" key="2">
    <citation type="submission" date="2021-01" db="EMBL/GenBank/DDBJ databases">
        <authorList>
            <person name="Schikora-Tamarit M.A."/>
        </authorList>
    </citation>
    <scope>NUCLEOTIDE SEQUENCE</scope>
    <source>
        <strain evidence="2">NCAIM Y.01608</strain>
    </source>
</reference>
<dbReference type="AlphaFoldDB" id="A0A9P8P110"/>
<feature type="compositionally biased region" description="Basic and acidic residues" evidence="1">
    <location>
        <begin position="248"/>
        <end position="269"/>
    </location>
</feature>
<organism evidence="2 3">
    <name type="scientific">Ogataea polymorpha</name>
    <dbReference type="NCBI Taxonomy" id="460523"/>
    <lineage>
        <taxon>Eukaryota</taxon>
        <taxon>Fungi</taxon>
        <taxon>Dikarya</taxon>
        <taxon>Ascomycota</taxon>
        <taxon>Saccharomycotina</taxon>
        <taxon>Pichiomycetes</taxon>
        <taxon>Pichiales</taxon>
        <taxon>Pichiaceae</taxon>
        <taxon>Ogataea</taxon>
    </lineage>
</organism>
<feature type="compositionally biased region" description="Polar residues" evidence="1">
    <location>
        <begin position="292"/>
        <end position="301"/>
    </location>
</feature>